<dbReference type="OrthoDB" id="2615003at2"/>
<feature type="domain" description="ATLF-like" evidence="3">
    <location>
        <begin position="48"/>
        <end position="235"/>
    </location>
</feature>
<dbReference type="AlphaFoldDB" id="A0A4S3PLM3"/>
<gene>
    <name evidence="4" type="ORF">E1I69_19065</name>
</gene>
<dbReference type="CDD" id="cd20183">
    <property type="entry name" value="M34_PPEP"/>
    <property type="match status" value="1"/>
</dbReference>
<comment type="caution">
    <text evidence="4">The sequence shown here is derived from an EMBL/GenBank/DDBJ whole genome shotgun (WGS) entry which is preliminary data.</text>
</comment>
<proteinExistence type="predicted"/>
<dbReference type="Gene3D" id="3.40.390.10">
    <property type="entry name" value="Collagenase (Catalytic Domain)"/>
    <property type="match status" value="1"/>
</dbReference>
<dbReference type="GO" id="GO:0008237">
    <property type="term" value="F:metallopeptidase activity"/>
    <property type="evidence" value="ECO:0007669"/>
    <property type="project" value="InterPro"/>
</dbReference>
<sequence>MKKIGILTLLFVLVGFTYHPGEASPHGVPLKDYQSLTLYTQTSNLKNYDTLKEIILLPETKFNEAAAAQMIERVNHIDELILQGLVDDGVVLKLFTGFLTDEPTAAYLKGKKPRGYSQNGPTWDDVPGIGGSEVVLAKIGYSEKGIGHGSINLELHELAHSIDNFVLDSISADPTFLSIWKKEVKLLFPERTYFSDYPEEYFAETFAMYYLSSQTRNQLKVDAPMTYQLFVELGETQQ</sequence>
<dbReference type="EMBL" id="SLUB01000048">
    <property type="protein sequence ID" value="THE10390.1"/>
    <property type="molecule type" value="Genomic_DNA"/>
</dbReference>
<protein>
    <submittedName>
        <fullName evidence="4">Toxin</fullName>
    </submittedName>
</protein>
<evidence type="ECO:0000256" key="2">
    <source>
        <dbReference type="ARBA" id="ARBA00022525"/>
    </source>
</evidence>
<evidence type="ECO:0000259" key="3">
    <source>
        <dbReference type="PROSITE" id="PS51995"/>
    </source>
</evidence>
<dbReference type="RefSeq" id="WP_136381157.1">
    <property type="nucleotide sequence ID" value="NZ_SLUB01000048.1"/>
</dbReference>
<reference evidence="4 5" key="1">
    <citation type="journal article" date="2019" name="Indoor Air">
        <title>Impacts of indoor surface finishes on bacterial viability.</title>
        <authorList>
            <person name="Hu J."/>
            <person name="Maamar S.B."/>
            <person name="Glawe A.J."/>
            <person name="Gottel N."/>
            <person name="Gilbert J.A."/>
            <person name="Hartmann E.M."/>
        </authorList>
    </citation>
    <scope>NUCLEOTIDE SEQUENCE [LARGE SCALE GENOMIC DNA]</scope>
    <source>
        <strain evidence="4 5">AF060A6</strain>
    </source>
</reference>
<evidence type="ECO:0000313" key="5">
    <source>
        <dbReference type="Proteomes" id="UP000306477"/>
    </source>
</evidence>
<evidence type="ECO:0000313" key="4">
    <source>
        <dbReference type="EMBL" id="THE10390.1"/>
    </source>
</evidence>
<dbReference type="SUPFAM" id="SSF55486">
    <property type="entry name" value="Metalloproteases ('zincins'), catalytic domain"/>
    <property type="match status" value="1"/>
</dbReference>
<keyword evidence="5" id="KW-1185">Reference proteome</keyword>
<dbReference type="STRING" id="1033734.GCA_000285535_04004"/>
<dbReference type="Pfam" id="PF07737">
    <property type="entry name" value="ATLF"/>
    <property type="match status" value="1"/>
</dbReference>
<dbReference type="InterPro" id="IPR047568">
    <property type="entry name" value="ATLF-like_dom"/>
</dbReference>
<keyword evidence="2" id="KW-0964">Secreted</keyword>
<dbReference type="GO" id="GO:0005576">
    <property type="term" value="C:extracellular region"/>
    <property type="evidence" value="ECO:0007669"/>
    <property type="project" value="UniProtKB-SubCell"/>
</dbReference>
<dbReference type="InterPro" id="IPR024079">
    <property type="entry name" value="MetalloPept_cat_dom_sf"/>
</dbReference>
<name>A0A4S3PLM3_9BACI</name>
<dbReference type="InterPro" id="IPR014781">
    <property type="entry name" value="Anthrax_toxin_lethal/edema_N/C"/>
</dbReference>
<comment type="subcellular location">
    <subcellularLocation>
        <location evidence="1">Secreted</location>
    </subcellularLocation>
</comment>
<dbReference type="PROSITE" id="PS51995">
    <property type="entry name" value="ATLF"/>
    <property type="match status" value="1"/>
</dbReference>
<organism evidence="4 5">
    <name type="scientific">Bacillus timonensis</name>
    <dbReference type="NCBI Taxonomy" id="1033734"/>
    <lineage>
        <taxon>Bacteria</taxon>
        <taxon>Bacillati</taxon>
        <taxon>Bacillota</taxon>
        <taxon>Bacilli</taxon>
        <taxon>Bacillales</taxon>
        <taxon>Bacillaceae</taxon>
        <taxon>Bacillus</taxon>
    </lineage>
</organism>
<evidence type="ECO:0000256" key="1">
    <source>
        <dbReference type="ARBA" id="ARBA00004613"/>
    </source>
</evidence>
<dbReference type="Proteomes" id="UP000306477">
    <property type="component" value="Unassembled WGS sequence"/>
</dbReference>
<accession>A0A4S3PLM3</accession>